<evidence type="ECO:0000259" key="9">
    <source>
        <dbReference type="PROSITE" id="PS50110"/>
    </source>
</evidence>
<evidence type="ECO:0000313" key="10">
    <source>
        <dbReference type="EMBL" id="GGZ51494.1"/>
    </source>
</evidence>
<dbReference type="Gene3D" id="1.10.10.60">
    <property type="entry name" value="Homeodomain-like"/>
    <property type="match status" value="1"/>
</dbReference>
<dbReference type="SUPFAM" id="SSF52172">
    <property type="entry name" value="CheY-like"/>
    <property type="match status" value="1"/>
</dbReference>
<organism evidence="10 11">
    <name type="scientific">Cognatilysobacter xinjiangensis</name>
    <dbReference type="NCBI Taxonomy" id="546892"/>
    <lineage>
        <taxon>Bacteria</taxon>
        <taxon>Pseudomonadati</taxon>
        <taxon>Pseudomonadota</taxon>
        <taxon>Gammaproteobacteria</taxon>
        <taxon>Lysobacterales</taxon>
        <taxon>Lysobacteraceae</taxon>
        <taxon>Cognatilysobacter</taxon>
    </lineage>
</organism>
<dbReference type="Pfam" id="PF00158">
    <property type="entry name" value="Sigma54_activat"/>
    <property type="match status" value="1"/>
</dbReference>
<dbReference type="SMART" id="SM00448">
    <property type="entry name" value="REC"/>
    <property type="match status" value="1"/>
</dbReference>
<dbReference type="SUPFAM" id="SSF46689">
    <property type="entry name" value="Homeodomain-like"/>
    <property type="match status" value="1"/>
</dbReference>
<dbReference type="Pfam" id="PF00072">
    <property type="entry name" value="Response_reg"/>
    <property type="match status" value="1"/>
</dbReference>
<evidence type="ECO:0000256" key="7">
    <source>
        <dbReference type="SAM" id="MobiDB-lite"/>
    </source>
</evidence>
<evidence type="ECO:0000256" key="4">
    <source>
        <dbReference type="ARBA" id="ARBA00023125"/>
    </source>
</evidence>
<dbReference type="PROSITE" id="PS00688">
    <property type="entry name" value="SIGMA54_INTERACT_3"/>
    <property type="match status" value="1"/>
</dbReference>
<keyword evidence="6" id="KW-0597">Phosphoprotein</keyword>
<dbReference type="Gene3D" id="3.40.50.300">
    <property type="entry name" value="P-loop containing nucleotide triphosphate hydrolases"/>
    <property type="match status" value="1"/>
</dbReference>
<dbReference type="Proteomes" id="UP000643403">
    <property type="component" value="Unassembled WGS sequence"/>
</dbReference>
<evidence type="ECO:0000256" key="5">
    <source>
        <dbReference type="ARBA" id="ARBA00023163"/>
    </source>
</evidence>
<keyword evidence="5" id="KW-0804">Transcription</keyword>
<dbReference type="EMBL" id="BMXY01000001">
    <property type="protein sequence ID" value="GGZ51494.1"/>
    <property type="molecule type" value="Genomic_DNA"/>
</dbReference>
<dbReference type="InterPro" id="IPR025943">
    <property type="entry name" value="Sigma_54_int_dom_ATP-bd_2"/>
</dbReference>
<keyword evidence="1" id="KW-0547">Nucleotide-binding</keyword>
<evidence type="ECO:0000256" key="3">
    <source>
        <dbReference type="ARBA" id="ARBA00023015"/>
    </source>
</evidence>
<accession>A0ABQ3BM85</accession>
<feature type="modified residue" description="4-aspartylphosphate" evidence="6">
    <location>
        <position position="60"/>
    </location>
</feature>
<gene>
    <name evidence="10" type="primary">pilR</name>
    <name evidence="10" type="ORF">GCM10008101_00590</name>
</gene>
<sequence length="477" mass="51262">MAETRSEPARTALVVDDERDIRELLVMTLGRMGLRCDTAANVTDARALLSRNRYDLCLTDMRLPDGTGLEIVSEINQKHPTTPVAMITAFGNVEAAVEALKAGAFDFVSKPVDLGVLRDLVRQALELHEKRRAASESGISSRLFGESPAMASLRATLTKVARSQAPVYISGESGVGKELVARTIHAEGGRASGPFVPVNCGAIPAELMESEFFGHKKGSFTGAHADKPGLFQAADGGTLFLDEVAELPLPMQVKLLRAIQEKSIRPVGANAEVKVDVRILSATHKDLAALVEEGRFRHDLYYRINVIELRVPPLRERPEDLPGLSDVILRRLAGAQGRGVPHLSPDAVAALRDYGFPGNVRELENVLERALAMADGDTIHADDLSLPKGGPKPAAASTAAPAASTPAAAPSPPAADPRLLDPRDTATSALPSYIEEIERAAIQHALQENRYNKTRTAAALGITFRALRYKLKKLGIE</sequence>
<dbReference type="PRINTS" id="PR01590">
    <property type="entry name" value="HTHFIS"/>
</dbReference>
<dbReference type="InterPro" id="IPR011006">
    <property type="entry name" value="CheY-like_superfamily"/>
</dbReference>
<dbReference type="SMART" id="SM00382">
    <property type="entry name" value="AAA"/>
    <property type="match status" value="1"/>
</dbReference>
<dbReference type="PANTHER" id="PTHR32071:SF100">
    <property type="entry name" value="RESPONSE REGULATOR PROTEIN PILR"/>
    <property type="match status" value="1"/>
</dbReference>
<dbReference type="Pfam" id="PF25601">
    <property type="entry name" value="AAA_lid_14"/>
    <property type="match status" value="1"/>
</dbReference>
<dbReference type="PROSITE" id="PS00676">
    <property type="entry name" value="SIGMA54_INTERACT_2"/>
    <property type="match status" value="1"/>
</dbReference>
<evidence type="ECO:0000256" key="1">
    <source>
        <dbReference type="ARBA" id="ARBA00022741"/>
    </source>
</evidence>
<dbReference type="InterPro" id="IPR001789">
    <property type="entry name" value="Sig_transdc_resp-reg_receiver"/>
</dbReference>
<dbReference type="CDD" id="cd00009">
    <property type="entry name" value="AAA"/>
    <property type="match status" value="1"/>
</dbReference>
<evidence type="ECO:0000256" key="6">
    <source>
        <dbReference type="PROSITE-ProRule" id="PRU00169"/>
    </source>
</evidence>
<dbReference type="Gene3D" id="3.40.50.2300">
    <property type="match status" value="1"/>
</dbReference>
<keyword evidence="2" id="KW-0067">ATP-binding</keyword>
<keyword evidence="11" id="KW-1185">Reference proteome</keyword>
<proteinExistence type="predicted"/>
<name>A0ABQ3BM85_9GAMM</name>
<dbReference type="InterPro" id="IPR002078">
    <property type="entry name" value="Sigma_54_int"/>
</dbReference>
<dbReference type="PROSITE" id="PS50110">
    <property type="entry name" value="RESPONSE_REGULATORY"/>
    <property type="match status" value="1"/>
</dbReference>
<dbReference type="RefSeq" id="WP_189446346.1">
    <property type="nucleotide sequence ID" value="NZ_BMXY01000001.1"/>
</dbReference>
<keyword evidence="3" id="KW-0805">Transcription regulation</keyword>
<dbReference type="InterPro" id="IPR002197">
    <property type="entry name" value="HTH_Fis"/>
</dbReference>
<evidence type="ECO:0000256" key="2">
    <source>
        <dbReference type="ARBA" id="ARBA00022840"/>
    </source>
</evidence>
<dbReference type="InterPro" id="IPR009057">
    <property type="entry name" value="Homeodomain-like_sf"/>
</dbReference>
<dbReference type="Pfam" id="PF02954">
    <property type="entry name" value="HTH_8"/>
    <property type="match status" value="1"/>
</dbReference>
<protein>
    <submittedName>
        <fullName evidence="10">Sigma-54-dependent Fis family transcriptional regulator</fullName>
    </submittedName>
</protein>
<feature type="region of interest" description="Disordered" evidence="7">
    <location>
        <begin position="382"/>
        <end position="425"/>
    </location>
</feature>
<dbReference type="InterPro" id="IPR025944">
    <property type="entry name" value="Sigma_54_int_dom_CS"/>
</dbReference>
<dbReference type="InterPro" id="IPR027417">
    <property type="entry name" value="P-loop_NTPase"/>
</dbReference>
<dbReference type="Gene3D" id="1.10.8.60">
    <property type="match status" value="1"/>
</dbReference>
<dbReference type="InterPro" id="IPR003593">
    <property type="entry name" value="AAA+_ATPase"/>
</dbReference>
<evidence type="ECO:0000313" key="11">
    <source>
        <dbReference type="Proteomes" id="UP000643403"/>
    </source>
</evidence>
<feature type="compositionally biased region" description="Low complexity" evidence="7">
    <location>
        <begin position="387"/>
        <end position="408"/>
    </location>
</feature>
<comment type="caution">
    <text evidence="10">The sequence shown here is derived from an EMBL/GenBank/DDBJ whole genome shotgun (WGS) entry which is preliminary data.</text>
</comment>
<dbReference type="PANTHER" id="PTHR32071">
    <property type="entry name" value="TRANSCRIPTIONAL REGULATORY PROTEIN"/>
    <property type="match status" value="1"/>
</dbReference>
<dbReference type="SUPFAM" id="SSF52540">
    <property type="entry name" value="P-loop containing nucleoside triphosphate hydrolases"/>
    <property type="match status" value="1"/>
</dbReference>
<dbReference type="PROSITE" id="PS00675">
    <property type="entry name" value="SIGMA54_INTERACT_1"/>
    <property type="match status" value="1"/>
</dbReference>
<dbReference type="PROSITE" id="PS50045">
    <property type="entry name" value="SIGMA54_INTERACT_4"/>
    <property type="match status" value="1"/>
</dbReference>
<evidence type="ECO:0000259" key="8">
    <source>
        <dbReference type="PROSITE" id="PS50045"/>
    </source>
</evidence>
<keyword evidence="4" id="KW-0238">DNA-binding</keyword>
<dbReference type="InterPro" id="IPR025662">
    <property type="entry name" value="Sigma_54_int_dom_ATP-bd_1"/>
</dbReference>
<reference evidence="11" key="1">
    <citation type="journal article" date="2019" name="Int. J. Syst. Evol. Microbiol.">
        <title>The Global Catalogue of Microorganisms (GCM) 10K type strain sequencing project: providing services to taxonomists for standard genome sequencing and annotation.</title>
        <authorList>
            <consortium name="The Broad Institute Genomics Platform"/>
            <consortium name="The Broad Institute Genome Sequencing Center for Infectious Disease"/>
            <person name="Wu L."/>
            <person name="Ma J."/>
        </authorList>
    </citation>
    <scope>NUCLEOTIDE SEQUENCE [LARGE SCALE GENOMIC DNA]</scope>
    <source>
        <strain evidence="11">KCTC 22558</strain>
    </source>
</reference>
<feature type="domain" description="Sigma-54 factor interaction" evidence="8">
    <location>
        <begin position="143"/>
        <end position="372"/>
    </location>
</feature>
<dbReference type="InterPro" id="IPR058031">
    <property type="entry name" value="AAA_lid_NorR"/>
</dbReference>
<feature type="domain" description="Response regulatory" evidence="9">
    <location>
        <begin position="11"/>
        <end position="125"/>
    </location>
</feature>